<dbReference type="RefSeq" id="WP_184092411.1">
    <property type="nucleotide sequence ID" value="NZ_AP023367.1"/>
</dbReference>
<dbReference type="Proteomes" id="UP000515561">
    <property type="component" value="Chromosome"/>
</dbReference>
<dbReference type="PANTHER" id="PTHR34071">
    <property type="entry name" value="5-NITROIMIDAZOLE ANTIBIOTICS RESISTANCE PROTEIN, NIMA-FAMILY-RELATED PROTEIN-RELATED"/>
    <property type="match status" value="1"/>
</dbReference>
<accession>A0A6S6R9B2</accession>
<proteinExistence type="predicted"/>
<dbReference type="Gene3D" id="2.30.110.10">
    <property type="entry name" value="Electron Transport, Fmn-binding Protein, Chain A"/>
    <property type="match status" value="1"/>
</dbReference>
<protein>
    <submittedName>
        <fullName evidence="1">MFS transporter</fullName>
    </submittedName>
</protein>
<sequence>MRRKDREITTMEDILNIVKKCDVIRLALFDKEYPYIVPLNFGYSYEGSDLYFYFHCAKEGKKLDLIAANPKAGFELDCSHKLITGEVACNYTMEYESACGYGTIELVDKAQKVHALTQMMKQYSTDSSFTFHEKHVEAVTVFKLKVEQITGKALKKS</sequence>
<dbReference type="PANTHER" id="PTHR34071:SF2">
    <property type="entry name" value="FLAVIN-NUCLEOTIDE-BINDING PROTEIN"/>
    <property type="match status" value="1"/>
</dbReference>
<dbReference type="SUPFAM" id="SSF50475">
    <property type="entry name" value="FMN-binding split barrel"/>
    <property type="match status" value="1"/>
</dbReference>
<dbReference type="KEGG" id="acel:acsn021_35990"/>
<dbReference type="InterPro" id="IPR012349">
    <property type="entry name" value="Split_barrel_FMN-bd"/>
</dbReference>
<dbReference type="InterPro" id="IPR024747">
    <property type="entry name" value="Pyridox_Oxase-rel"/>
</dbReference>
<reference evidence="1 2" key="1">
    <citation type="journal article" date="2016" name="Int. J. Syst. Evol. Microbiol.">
        <title>Descriptions of Anaerotaenia torta gen. nov., sp. nov. and Anaerocolumna cellulosilytica gen. nov., sp. nov. isolated from a methanogenic reactor of cattle waste.</title>
        <authorList>
            <person name="Uek A."/>
            <person name="Ohtaki Y."/>
            <person name="Kaku N."/>
            <person name="Ueki K."/>
        </authorList>
    </citation>
    <scope>NUCLEOTIDE SEQUENCE [LARGE SCALE GENOMIC DNA]</scope>
    <source>
        <strain evidence="1 2">SN021</strain>
    </source>
</reference>
<evidence type="ECO:0000313" key="1">
    <source>
        <dbReference type="EMBL" id="BCJ96030.1"/>
    </source>
</evidence>
<dbReference type="AlphaFoldDB" id="A0A6S6R9B2"/>
<gene>
    <name evidence="1" type="ORF">acsn021_35990</name>
</gene>
<dbReference type="EMBL" id="AP023367">
    <property type="protein sequence ID" value="BCJ96030.1"/>
    <property type="molecule type" value="Genomic_DNA"/>
</dbReference>
<keyword evidence="2" id="KW-1185">Reference proteome</keyword>
<dbReference type="Pfam" id="PF12900">
    <property type="entry name" value="Pyridox_ox_2"/>
    <property type="match status" value="1"/>
</dbReference>
<evidence type="ECO:0000313" key="2">
    <source>
        <dbReference type="Proteomes" id="UP000515561"/>
    </source>
</evidence>
<name>A0A6S6R9B2_9FIRM</name>
<organism evidence="1 2">
    <name type="scientific">Anaerocolumna cellulosilytica</name>
    <dbReference type="NCBI Taxonomy" id="433286"/>
    <lineage>
        <taxon>Bacteria</taxon>
        <taxon>Bacillati</taxon>
        <taxon>Bacillota</taxon>
        <taxon>Clostridia</taxon>
        <taxon>Lachnospirales</taxon>
        <taxon>Lachnospiraceae</taxon>
        <taxon>Anaerocolumna</taxon>
    </lineage>
</organism>